<dbReference type="Gene3D" id="3.40.50.720">
    <property type="entry name" value="NAD(P)-binding Rossmann-like Domain"/>
    <property type="match status" value="2"/>
</dbReference>
<dbReference type="Pfam" id="PF02826">
    <property type="entry name" value="2-Hacid_dh_C"/>
    <property type="match status" value="1"/>
</dbReference>
<dbReference type="SUPFAM" id="SSF51735">
    <property type="entry name" value="NAD(P)-binding Rossmann-fold domains"/>
    <property type="match status" value="1"/>
</dbReference>
<dbReference type="InterPro" id="IPR036291">
    <property type="entry name" value="NAD(P)-bd_dom_sf"/>
</dbReference>
<protein>
    <submittedName>
        <fullName evidence="4">Glyoxylate/hydroxypyruvate reductase A</fullName>
    </submittedName>
</protein>
<organism evidence="4 5">
    <name type="scientific">Paradevosia shaoguanensis</name>
    <dbReference type="NCBI Taxonomy" id="1335043"/>
    <lineage>
        <taxon>Bacteria</taxon>
        <taxon>Pseudomonadati</taxon>
        <taxon>Pseudomonadota</taxon>
        <taxon>Alphaproteobacteria</taxon>
        <taxon>Hyphomicrobiales</taxon>
        <taxon>Devosiaceae</taxon>
        <taxon>Paradevosia</taxon>
    </lineage>
</organism>
<keyword evidence="5" id="KW-1185">Reference proteome</keyword>
<proteinExistence type="predicted"/>
<accession>A0AA41QIL8</accession>
<dbReference type="PANTHER" id="PTHR43333">
    <property type="entry name" value="2-HACID_DH_C DOMAIN-CONTAINING PROTEIN"/>
    <property type="match status" value="1"/>
</dbReference>
<sequence>MVFEGTIHHMLLLHLSDVDEANWALKFREALGDYPVVRRGDDFDPADIRYIFVWKPKPDAFDGLTNLKAVLSLGAGVDALLRHPKLPRDVPMVRFIDEDLSQKMTDYVVAQVTMHHRLFTRYQADQKARRWVQLYPPAASESVVGIMGMGVLGQHAAERLKALGFTLRSWSRSPRSVEGVEGFAGEAQFDAFLGGTDILVNLLPLTPETQGILNYETFSKLRRKLDGGPVVVNGARGGHQKEADIARALRDGTLGAASLDVFEVEPLPAESPLWDIPNCYITPHIAAISNERTGVSYFSRILKDHEAGKQLVNVVDFSRGY</sequence>
<dbReference type="AlphaFoldDB" id="A0AA41QIL8"/>
<dbReference type="CDD" id="cd12164">
    <property type="entry name" value="GDH_like_2"/>
    <property type="match status" value="1"/>
</dbReference>
<evidence type="ECO:0000313" key="5">
    <source>
        <dbReference type="Proteomes" id="UP001156140"/>
    </source>
</evidence>
<evidence type="ECO:0000259" key="3">
    <source>
        <dbReference type="Pfam" id="PF02826"/>
    </source>
</evidence>
<dbReference type="PANTHER" id="PTHR43333:SF1">
    <property type="entry name" value="D-ISOMER SPECIFIC 2-HYDROXYACID DEHYDROGENASE NAD-BINDING DOMAIN-CONTAINING PROTEIN"/>
    <property type="match status" value="1"/>
</dbReference>
<dbReference type="EMBL" id="JALAZD010000001">
    <property type="protein sequence ID" value="MCI0125285.1"/>
    <property type="molecule type" value="Genomic_DNA"/>
</dbReference>
<keyword evidence="1" id="KW-0560">Oxidoreductase</keyword>
<keyword evidence="2" id="KW-0520">NAD</keyword>
<evidence type="ECO:0000313" key="4">
    <source>
        <dbReference type="EMBL" id="MCI0125285.1"/>
    </source>
</evidence>
<name>A0AA41QIL8_9HYPH</name>
<evidence type="ECO:0000256" key="1">
    <source>
        <dbReference type="ARBA" id="ARBA00023002"/>
    </source>
</evidence>
<dbReference type="InterPro" id="IPR006140">
    <property type="entry name" value="D-isomer_DH_NAD-bd"/>
</dbReference>
<dbReference type="RefSeq" id="WP_281734569.1">
    <property type="nucleotide sequence ID" value="NZ_JAKETQ010000001.1"/>
</dbReference>
<comment type="caution">
    <text evidence="4">The sequence shown here is derived from an EMBL/GenBank/DDBJ whole genome shotgun (WGS) entry which is preliminary data.</text>
</comment>
<evidence type="ECO:0000256" key="2">
    <source>
        <dbReference type="ARBA" id="ARBA00023027"/>
    </source>
</evidence>
<dbReference type="GO" id="GO:0016491">
    <property type="term" value="F:oxidoreductase activity"/>
    <property type="evidence" value="ECO:0007669"/>
    <property type="project" value="UniProtKB-KW"/>
</dbReference>
<gene>
    <name evidence="4" type="ORF">ML536_00440</name>
</gene>
<dbReference type="Proteomes" id="UP001156140">
    <property type="component" value="Unassembled WGS sequence"/>
</dbReference>
<dbReference type="GO" id="GO:0051287">
    <property type="term" value="F:NAD binding"/>
    <property type="evidence" value="ECO:0007669"/>
    <property type="project" value="InterPro"/>
</dbReference>
<reference evidence="4" key="1">
    <citation type="submission" date="2022-03" db="EMBL/GenBank/DDBJ databases">
        <title>The complete genome sequence of a Methyloterrigena soli.</title>
        <authorList>
            <person name="Zi Z."/>
        </authorList>
    </citation>
    <scope>NUCLEOTIDE SEQUENCE</scope>
    <source>
        <strain evidence="4">M48</strain>
    </source>
</reference>
<feature type="domain" description="D-isomer specific 2-hydroxyacid dehydrogenase NAD-binding" evidence="3">
    <location>
        <begin position="110"/>
        <end position="286"/>
    </location>
</feature>